<comment type="function">
    <text evidence="4">Provides the precursors necessary for DNA synthesis. Catalyzes the biosynthesis of deoxyribonucleotides from the corresponding ribonucleotides.</text>
</comment>
<evidence type="ECO:0000256" key="5">
    <source>
        <dbReference type="PIRSR" id="PIRSR000355-1"/>
    </source>
</evidence>
<dbReference type="InterPro" id="IPR012348">
    <property type="entry name" value="RNR-like"/>
</dbReference>
<dbReference type="EC" id="1.17.4.1" evidence="4"/>
<name>A0A953IEC9_SYMTR</name>
<comment type="cofactor">
    <cofactor evidence="4 6">
        <name>Fe cation</name>
        <dbReference type="ChEBI" id="CHEBI:24875"/>
    </cofactor>
    <text evidence="4 6">Binds 2 iron ions per subunit.</text>
</comment>
<comment type="similarity">
    <text evidence="1 4">Belongs to the ribonucleoside diphosphate reductase small chain family.</text>
</comment>
<dbReference type="GO" id="GO:0046872">
    <property type="term" value="F:metal ion binding"/>
    <property type="evidence" value="ECO:0007669"/>
    <property type="project" value="UniProtKB-KW"/>
</dbReference>
<keyword evidence="4" id="KW-0215">Deoxyribonucleotide synthesis</keyword>
<keyword evidence="4 6" id="KW-0479">Metal-binding</keyword>
<evidence type="ECO:0000256" key="1">
    <source>
        <dbReference type="ARBA" id="ARBA00009303"/>
    </source>
</evidence>
<evidence type="ECO:0000313" key="7">
    <source>
        <dbReference type="EMBL" id="MBY6277809.1"/>
    </source>
</evidence>
<dbReference type="SUPFAM" id="SSF47240">
    <property type="entry name" value="Ferritin-like"/>
    <property type="match status" value="1"/>
</dbReference>
<dbReference type="InterPro" id="IPR000358">
    <property type="entry name" value="RNR_small_fam"/>
</dbReference>
<dbReference type="Pfam" id="PF00268">
    <property type="entry name" value="Ribonuc_red_sm"/>
    <property type="match status" value="1"/>
</dbReference>
<dbReference type="EMBL" id="PIUK01000251">
    <property type="protein sequence ID" value="MBY6277809.1"/>
    <property type="molecule type" value="Genomic_DNA"/>
</dbReference>
<evidence type="ECO:0000313" key="8">
    <source>
        <dbReference type="Proteomes" id="UP000732377"/>
    </source>
</evidence>
<dbReference type="NCBIfam" id="NF007184">
    <property type="entry name" value="PRK09614.1-3"/>
    <property type="match status" value="1"/>
</dbReference>
<comment type="subunit">
    <text evidence="2">Tetramer of two alpha and two beta subunits.</text>
</comment>
<feature type="binding site" evidence="6">
    <location>
        <position position="91"/>
    </location>
    <ligand>
        <name>Fe cation</name>
        <dbReference type="ChEBI" id="CHEBI:24875"/>
        <label>1</label>
    </ligand>
</feature>
<reference evidence="7" key="1">
    <citation type="submission" date="2017-11" db="EMBL/GenBank/DDBJ databases">
        <title>Three new genomes from thermophilic consortium.</title>
        <authorList>
            <person name="Quaggio R."/>
            <person name="Amgarten D."/>
            <person name="Setubal J.C."/>
        </authorList>
    </citation>
    <scope>NUCLEOTIDE SEQUENCE</scope>
    <source>
        <strain evidence="7">ZCTH01-B2</strain>
    </source>
</reference>
<dbReference type="PANTHER" id="PTHR23409">
    <property type="entry name" value="RIBONUCLEOSIDE-DIPHOSPHATE REDUCTASE SMALL CHAIN"/>
    <property type="match status" value="1"/>
</dbReference>
<dbReference type="InterPro" id="IPR033909">
    <property type="entry name" value="RNR_small"/>
</dbReference>
<proteinExistence type="inferred from homology"/>
<dbReference type="Proteomes" id="UP000732377">
    <property type="component" value="Unassembled WGS sequence"/>
</dbReference>
<sequence length="346" mass="40511">MERLAERKRLFNEHGERDWGKRRIIGGNPTNIMELTNVKYEWAQKLSDIMLRNFWIPEEVPLLDDAKQYLELTADEQWAYDRMLSFVIFMDSILTVSMPNLINYVTAPEINMCLSIHNFHEALHSKSYGYVLESVVPAERRQYIYDLWREDRQLLERNRYIANTFQLFADNPTDEHFVRACMAQYVLEGIYFYSGFAFFYALARMGKMKGTATEIQFINRDEITHVAVFQNILNGLRQERPQLFTPQLDADLRAMIRQAAEHEMAWAAYCVGNRIQGLSGEVLQGYVKHLADQRARALGFEPLYGNHPNPIKWVESFSNLNQTKADFFETRVTNYAKSTNIDLDDL</sequence>
<dbReference type="AlphaFoldDB" id="A0A953IEC9"/>
<evidence type="ECO:0000256" key="2">
    <source>
        <dbReference type="ARBA" id="ARBA00011209"/>
    </source>
</evidence>
<feature type="binding site" evidence="6">
    <location>
        <position position="222"/>
    </location>
    <ligand>
        <name>Fe cation</name>
        <dbReference type="ChEBI" id="CHEBI:24875"/>
        <label>2</label>
    </ligand>
</feature>
<dbReference type="OMA" id="SNPFPWM"/>
<feature type="binding site" evidence="6">
    <location>
        <position position="188"/>
    </location>
    <ligand>
        <name>Fe cation</name>
        <dbReference type="ChEBI" id="CHEBI:24875"/>
        <label>2</label>
    </ligand>
</feature>
<dbReference type="InterPro" id="IPR009078">
    <property type="entry name" value="Ferritin-like_SF"/>
</dbReference>
<feature type="binding site" evidence="6">
    <location>
        <position position="124"/>
    </location>
    <ligand>
        <name>Fe cation</name>
        <dbReference type="ChEBI" id="CHEBI:24875"/>
        <label>1</label>
    </ligand>
</feature>
<feature type="binding site" evidence="6">
    <location>
        <position position="225"/>
    </location>
    <ligand>
        <name>Fe cation</name>
        <dbReference type="ChEBI" id="CHEBI:24875"/>
        <label>2</label>
    </ligand>
</feature>
<keyword evidence="4" id="KW-0560">Oxidoreductase</keyword>
<dbReference type="CDD" id="cd01049">
    <property type="entry name" value="RNRR2"/>
    <property type="match status" value="1"/>
</dbReference>
<dbReference type="GO" id="GO:0009263">
    <property type="term" value="P:deoxyribonucleotide biosynthetic process"/>
    <property type="evidence" value="ECO:0007669"/>
    <property type="project" value="UniProtKB-KW"/>
</dbReference>
<dbReference type="RefSeq" id="WP_011194455.1">
    <property type="nucleotide sequence ID" value="NZ_PIUK01000251.1"/>
</dbReference>
<evidence type="ECO:0000256" key="6">
    <source>
        <dbReference type="PIRSR" id="PIRSR000355-2"/>
    </source>
</evidence>
<accession>A0A953IEC9</accession>
<dbReference type="PANTHER" id="PTHR23409:SF18">
    <property type="entry name" value="RIBONUCLEOSIDE-DIPHOSPHATE REDUCTASE SUBUNIT M2"/>
    <property type="match status" value="1"/>
</dbReference>
<evidence type="ECO:0000256" key="4">
    <source>
        <dbReference type="PIRNR" id="PIRNR000355"/>
    </source>
</evidence>
<feature type="binding site" evidence="6">
    <location>
        <position position="121"/>
    </location>
    <ligand>
        <name>Fe cation</name>
        <dbReference type="ChEBI" id="CHEBI:24875"/>
        <label>2</label>
    </ligand>
</feature>
<gene>
    <name evidence="7" type="ORF">CWE10_16735</name>
</gene>
<feature type="binding site" evidence="6">
    <location>
        <position position="121"/>
    </location>
    <ligand>
        <name>Fe cation</name>
        <dbReference type="ChEBI" id="CHEBI:24875"/>
        <label>1</label>
    </ligand>
</feature>
<organism evidence="7 8">
    <name type="scientific">Symbiobacterium thermophilum</name>
    <dbReference type="NCBI Taxonomy" id="2734"/>
    <lineage>
        <taxon>Bacteria</taxon>
        <taxon>Bacillati</taxon>
        <taxon>Bacillota</taxon>
        <taxon>Clostridia</taxon>
        <taxon>Eubacteriales</taxon>
        <taxon>Symbiobacteriaceae</taxon>
        <taxon>Symbiobacterium</taxon>
    </lineage>
</organism>
<evidence type="ECO:0000256" key="3">
    <source>
        <dbReference type="ARBA" id="ARBA00047754"/>
    </source>
</evidence>
<dbReference type="GO" id="GO:0004748">
    <property type="term" value="F:ribonucleoside-diphosphate reductase activity, thioredoxin disulfide as acceptor"/>
    <property type="evidence" value="ECO:0007669"/>
    <property type="project" value="UniProtKB-EC"/>
</dbReference>
<comment type="caution">
    <text evidence="7">The sequence shown here is derived from an EMBL/GenBank/DDBJ whole genome shotgun (WGS) entry which is preliminary data.</text>
</comment>
<feature type="active site" evidence="5">
    <location>
        <position position="128"/>
    </location>
</feature>
<comment type="catalytic activity">
    <reaction evidence="3 4">
        <text>a 2'-deoxyribonucleoside 5'-diphosphate + [thioredoxin]-disulfide + H2O = a ribonucleoside 5'-diphosphate + [thioredoxin]-dithiol</text>
        <dbReference type="Rhea" id="RHEA:23252"/>
        <dbReference type="Rhea" id="RHEA-COMP:10698"/>
        <dbReference type="Rhea" id="RHEA-COMP:10700"/>
        <dbReference type="ChEBI" id="CHEBI:15377"/>
        <dbReference type="ChEBI" id="CHEBI:29950"/>
        <dbReference type="ChEBI" id="CHEBI:50058"/>
        <dbReference type="ChEBI" id="CHEBI:57930"/>
        <dbReference type="ChEBI" id="CHEBI:73316"/>
        <dbReference type="EC" id="1.17.4.1"/>
    </reaction>
</comment>
<dbReference type="PIRSF" id="PIRSF000355">
    <property type="entry name" value="NrdB"/>
    <property type="match status" value="1"/>
</dbReference>
<protein>
    <recommendedName>
        <fullName evidence="4">Ribonucleoside-diphosphate reductase subunit beta</fullName>
        <ecNumber evidence="4">1.17.4.1</ecNumber>
    </recommendedName>
</protein>
<dbReference type="Gene3D" id="1.10.620.20">
    <property type="entry name" value="Ribonucleotide Reductase, subunit A"/>
    <property type="match status" value="1"/>
</dbReference>
<keyword evidence="4 6" id="KW-0408">Iron</keyword>